<dbReference type="Proteomes" id="UP000790377">
    <property type="component" value="Unassembled WGS sequence"/>
</dbReference>
<gene>
    <name evidence="1" type="ORF">BJ138DRAFT_1135114</name>
</gene>
<reference evidence="1" key="1">
    <citation type="journal article" date="2021" name="New Phytol.">
        <title>Evolutionary innovations through gain and loss of genes in the ectomycorrhizal Boletales.</title>
        <authorList>
            <person name="Wu G."/>
            <person name="Miyauchi S."/>
            <person name="Morin E."/>
            <person name="Kuo A."/>
            <person name="Drula E."/>
            <person name="Varga T."/>
            <person name="Kohler A."/>
            <person name="Feng B."/>
            <person name="Cao Y."/>
            <person name="Lipzen A."/>
            <person name="Daum C."/>
            <person name="Hundley H."/>
            <person name="Pangilinan J."/>
            <person name="Johnson J."/>
            <person name="Barry K."/>
            <person name="LaButti K."/>
            <person name="Ng V."/>
            <person name="Ahrendt S."/>
            <person name="Min B."/>
            <person name="Choi I.G."/>
            <person name="Park H."/>
            <person name="Plett J.M."/>
            <person name="Magnuson J."/>
            <person name="Spatafora J.W."/>
            <person name="Nagy L.G."/>
            <person name="Henrissat B."/>
            <person name="Grigoriev I.V."/>
            <person name="Yang Z.L."/>
            <person name="Xu J."/>
            <person name="Martin F.M."/>
        </authorList>
    </citation>
    <scope>NUCLEOTIDE SEQUENCE</scope>
    <source>
        <strain evidence="1">ATCC 28755</strain>
    </source>
</reference>
<comment type="caution">
    <text evidence="1">The sequence shown here is derived from an EMBL/GenBank/DDBJ whole genome shotgun (WGS) entry which is preliminary data.</text>
</comment>
<dbReference type="EMBL" id="MU267665">
    <property type="protein sequence ID" value="KAH7911842.1"/>
    <property type="molecule type" value="Genomic_DNA"/>
</dbReference>
<protein>
    <submittedName>
        <fullName evidence="1">Uncharacterized protein</fullName>
    </submittedName>
</protein>
<evidence type="ECO:0000313" key="1">
    <source>
        <dbReference type="EMBL" id="KAH7911842.1"/>
    </source>
</evidence>
<sequence length="355" mass="38415">MESLNLNGLAKSLPAANFEKAEKDLLNNFKAAALSITTLYRSSRHASKRAYNAGYATACQDLLMMIQQGVSTGGMAPSTSNRPDSNEMTIGRIMDWIEARLEAVRSREEEEDEDEEKEKEKERGRLAPTGNNLPKDTSTTTFSAGPSQKTTPEASSHLTRTTTEKAPAAPLTPHSPYSLNSANLPPRLSSPSPPLPTPARPTNHPHAGQRPLRTRALGARKEPADSFTNIHPPISTSLVPSSENVFRVPSFKDVPATALSHTESDLSDFAAGAKRRHAVMMMLDSTVASAGTETSSPSSSNVSPANHPSSGSNGTRRRTRGTRHSASQTQVQTHQLGESMDVEEDGRERKRVARR</sequence>
<organism evidence="1 2">
    <name type="scientific">Hygrophoropsis aurantiaca</name>
    <dbReference type="NCBI Taxonomy" id="72124"/>
    <lineage>
        <taxon>Eukaryota</taxon>
        <taxon>Fungi</taxon>
        <taxon>Dikarya</taxon>
        <taxon>Basidiomycota</taxon>
        <taxon>Agaricomycotina</taxon>
        <taxon>Agaricomycetes</taxon>
        <taxon>Agaricomycetidae</taxon>
        <taxon>Boletales</taxon>
        <taxon>Coniophorineae</taxon>
        <taxon>Hygrophoropsidaceae</taxon>
        <taxon>Hygrophoropsis</taxon>
    </lineage>
</organism>
<keyword evidence="2" id="KW-1185">Reference proteome</keyword>
<accession>A0ACB8AF80</accession>
<name>A0ACB8AF80_9AGAM</name>
<proteinExistence type="predicted"/>
<evidence type="ECO:0000313" key="2">
    <source>
        <dbReference type="Proteomes" id="UP000790377"/>
    </source>
</evidence>